<dbReference type="Proteomes" id="UP000076842">
    <property type="component" value="Unassembled WGS sequence"/>
</dbReference>
<dbReference type="EMBL" id="KV423917">
    <property type="protein sequence ID" value="KZT62298.1"/>
    <property type="molecule type" value="Genomic_DNA"/>
</dbReference>
<sequence>MGSLANLIQNKSFRGDSAGLQAPAPPGFLGGAQRLQQAYRRCLLGAVRAARGCAPVWLTQHAAGGALGEVFQKLNTDGTSHANQHWAIRVGRVLLEHELDADDDLRVDLGVDTTFDDRATVGAGMCPWTVQQCDLTAARGAVERWQAVALANSGHATARGGPDNLAKALCPGRRVGRRSKDINLPPTAHGARRTTRPCGAWSLSA</sequence>
<proteinExistence type="predicted"/>
<gene>
    <name evidence="2" type="ORF">CALCODRAFT_505634</name>
</gene>
<reference evidence="2 3" key="1">
    <citation type="journal article" date="2016" name="Mol. Biol. Evol.">
        <title>Comparative Genomics of Early-Diverging Mushroom-Forming Fungi Provides Insights into the Origins of Lignocellulose Decay Capabilities.</title>
        <authorList>
            <person name="Nagy L.G."/>
            <person name="Riley R."/>
            <person name="Tritt A."/>
            <person name="Adam C."/>
            <person name="Daum C."/>
            <person name="Floudas D."/>
            <person name="Sun H."/>
            <person name="Yadav J.S."/>
            <person name="Pangilinan J."/>
            <person name="Larsson K.H."/>
            <person name="Matsuura K."/>
            <person name="Barry K."/>
            <person name="Labutti K."/>
            <person name="Kuo R."/>
            <person name="Ohm R.A."/>
            <person name="Bhattacharya S.S."/>
            <person name="Shirouzu T."/>
            <person name="Yoshinaga Y."/>
            <person name="Martin F.M."/>
            <person name="Grigoriev I.V."/>
            <person name="Hibbett D.S."/>
        </authorList>
    </citation>
    <scope>NUCLEOTIDE SEQUENCE [LARGE SCALE GENOMIC DNA]</scope>
    <source>
        <strain evidence="2 3">HHB12733</strain>
    </source>
</reference>
<keyword evidence="3" id="KW-1185">Reference proteome</keyword>
<protein>
    <submittedName>
        <fullName evidence="2">Uncharacterized protein</fullName>
    </submittedName>
</protein>
<organism evidence="2 3">
    <name type="scientific">Calocera cornea HHB12733</name>
    <dbReference type="NCBI Taxonomy" id="1353952"/>
    <lineage>
        <taxon>Eukaryota</taxon>
        <taxon>Fungi</taxon>
        <taxon>Dikarya</taxon>
        <taxon>Basidiomycota</taxon>
        <taxon>Agaricomycotina</taxon>
        <taxon>Dacrymycetes</taxon>
        <taxon>Dacrymycetales</taxon>
        <taxon>Dacrymycetaceae</taxon>
        <taxon>Calocera</taxon>
    </lineage>
</organism>
<name>A0A165JUR6_9BASI</name>
<feature type="region of interest" description="Disordered" evidence="1">
    <location>
        <begin position="176"/>
        <end position="196"/>
    </location>
</feature>
<accession>A0A165JUR6</accession>
<dbReference type="InParanoid" id="A0A165JUR6"/>
<evidence type="ECO:0000313" key="2">
    <source>
        <dbReference type="EMBL" id="KZT62298.1"/>
    </source>
</evidence>
<dbReference type="AlphaFoldDB" id="A0A165JUR6"/>
<evidence type="ECO:0000256" key="1">
    <source>
        <dbReference type="SAM" id="MobiDB-lite"/>
    </source>
</evidence>
<evidence type="ECO:0000313" key="3">
    <source>
        <dbReference type="Proteomes" id="UP000076842"/>
    </source>
</evidence>